<name>A0A562VPA7_9BACT</name>
<comment type="caution">
    <text evidence="5">The sequence shown here is derived from an EMBL/GenBank/DDBJ whole genome shotgun (WGS) entry which is preliminary data.</text>
</comment>
<dbReference type="SUPFAM" id="SSF56235">
    <property type="entry name" value="N-terminal nucleophile aminohydrolases (Ntn hydrolases)"/>
    <property type="match status" value="1"/>
</dbReference>
<dbReference type="InterPro" id="IPR017932">
    <property type="entry name" value="GATase_2_dom"/>
</dbReference>
<gene>
    <name evidence="5" type="ORF">JN12_01325</name>
</gene>
<sequence>MKSIRKPTHNFQKDISNCGLTGFISTTGKKVEGSVIIKSISLMHDRGNGLGGGFAAYGIYPEYKDFFAFHLMYENAMALQLTEEYLGEHFAIEQHEDIPTRRIAAITNPPVFRRYFVQPLKTKEYQEAIEYQKMTVEDVIVSHVMRINHEIEGAFVVSSGKNMGAFKGVGYPEEIAEFFRLEEYSGHIWTAHNRFPTNTPGWWGGAHPFTLLDWSIVHNGEISSYGINKRYLEMYGYLCTMLTDTEVVAYLLDILIRKHGLTPELAALALASPFWDKIDQLPDDERELLTAIRQVYGSGLLNGPFAILFASNEGLIGLNDRVKLRPLVCAEKDDFVYMASEESAIREICPKPDRVWAPRGGEPVIAMLKPGVA</sequence>
<proteinExistence type="predicted"/>
<evidence type="ECO:0000313" key="6">
    <source>
        <dbReference type="Proteomes" id="UP000319449"/>
    </source>
</evidence>
<dbReference type="GO" id="GO:0016740">
    <property type="term" value="F:transferase activity"/>
    <property type="evidence" value="ECO:0007669"/>
    <property type="project" value="UniProtKB-KW"/>
</dbReference>
<dbReference type="InterPro" id="IPR029055">
    <property type="entry name" value="Ntn_hydrolases_N"/>
</dbReference>
<dbReference type="PROSITE" id="PS51278">
    <property type="entry name" value="GATASE_TYPE_2"/>
    <property type="match status" value="1"/>
</dbReference>
<dbReference type="CDD" id="cd01907">
    <property type="entry name" value="GlxB"/>
    <property type="match status" value="1"/>
</dbReference>
<reference evidence="5 6" key="1">
    <citation type="submission" date="2019-07" db="EMBL/GenBank/DDBJ databases">
        <title>Genomic Encyclopedia of Archaeal and Bacterial Type Strains, Phase II (KMG-II): from individual species to whole genera.</title>
        <authorList>
            <person name="Goeker M."/>
        </authorList>
    </citation>
    <scope>NUCLEOTIDE SEQUENCE [LARGE SCALE GENOMIC DNA]</scope>
    <source>
        <strain evidence="5 6">ATCC BAA-1139</strain>
    </source>
</reference>
<dbReference type="OrthoDB" id="9770094at2"/>
<dbReference type="Proteomes" id="UP000319449">
    <property type="component" value="Unassembled WGS sequence"/>
</dbReference>
<dbReference type="EMBL" id="VLLN01000006">
    <property type="protein sequence ID" value="TWJ19836.1"/>
    <property type="molecule type" value="Genomic_DNA"/>
</dbReference>
<feature type="domain" description="Glutamine amidotransferase type-2" evidence="4">
    <location>
        <begin position="18"/>
        <end position="373"/>
    </location>
</feature>
<dbReference type="AlphaFoldDB" id="A0A562VPA7"/>
<evidence type="ECO:0000256" key="2">
    <source>
        <dbReference type="ARBA" id="ARBA00022962"/>
    </source>
</evidence>
<dbReference type="Gene3D" id="3.60.20.10">
    <property type="entry name" value="Glutamine Phosphoribosylpyrophosphate, subunit 1, domain 1"/>
    <property type="match status" value="1"/>
</dbReference>
<dbReference type="InterPro" id="IPR012375">
    <property type="entry name" value="Glu_synth_lsu_1"/>
</dbReference>
<evidence type="ECO:0000256" key="1">
    <source>
        <dbReference type="ARBA" id="ARBA00022679"/>
    </source>
</evidence>
<feature type="active site" description="For GATase activity" evidence="3">
    <location>
        <position position="18"/>
    </location>
</feature>
<keyword evidence="2" id="KW-0315">Glutamine amidotransferase</keyword>
<organism evidence="5 6">
    <name type="scientific">Geobacter argillaceus</name>
    <dbReference type="NCBI Taxonomy" id="345631"/>
    <lineage>
        <taxon>Bacteria</taxon>
        <taxon>Pseudomonadati</taxon>
        <taxon>Thermodesulfobacteriota</taxon>
        <taxon>Desulfuromonadia</taxon>
        <taxon>Geobacterales</taxon>
        <taxon>Geobacteraceae</taxon>
        <taxon>Geobacter</taxon>
    </lineage>
</organism>
<evidence type="ECO:0000259" key="4">
    <source>
        <dbReference type="PROSITE" id="PS51278"/>
    </source>
</evidence>
<dbReference type="PANTHER" id="PTHR11907">
    <property type="entry name" value="AMIDOPHOSPHORIBOSYLTRANSFERASE"/>
    <property type="match status" value="1"/>
</dbReference>
<protein>
    <submittedName>
        <fullName evidence="5">Glutamate synthase (NADPH) GltB1 subunit</fullName>
    </submittedName>
</protein>
<dbReference type="PIRSF" id="PIRSF018774">
    <property type="entry name" value="GOGAT_lg_dom1"/>
    <property type="match status" value="1"/>
</dbReference>
<accession>A0A562VPA7</accession>
<dbReference type="RefSeq" id="WP_145020050.1">
    <property type="nucleotide sequence ID" value="NZ_VLLN01000006.1"/>
</dbReference>
<dbReference type="Pfam" id="PF00310">
    <property type="entry name" value="GATase_2"/>
    <property type="match status" value="1"/>
</dbReference>
<evidence type="ECO:0000256" key="3">
    <source>
        <dbReference type="PIRSR" id="PIRSR018774-1"/>
    </source>
</evidence>
<evidence type="ECO:0000313" key="5">
    <source>
        <dbReference type="EMBL" id="TWJ19836.1"/>
    </source>
</evidence>
<keyword evidence="1" id="KW-0808">Transferase</keyword>
<keyword evidence="6" id="KW-1185">Reference proteome</keyword>